<evidence type="ECO:0000259" key="1">
    <source>
        <dbReference type="PROSITE" id="PS51220"/>
    </source>
</evidence>
<dbReference type="InterPro" id="IPR051495">
    <property type="entry name" value="Epithelial_Barrier/Signaling"/>
</dbReference>
<name>A0A553QYY1_9TELE</name>
<dbReference type="PANTHER" id="PTHR13802">
    <property type="entry name" value="MUCIN 4-RELATED"/>
    <property type="match status" value="1"/>
</dbReference>
<feature type="domain" description="NIDO" evidence="1">
    <location>
        <begin position="543"/>
        <end position="674"/>
    </location>
</feature>
<dbReference type="InterPro" id="IPR003886">
    <property type="entry name" value="NIDO_dom"/>
</dbReference>
<dbReference type="STRING" id="623744.A0A553QYY1"/>
<dbReference type="SMART" id="SM00539">
    <property type="entry name" value="NIDO"/>
    <property type="match status" value="10"/>
</dbReference>
<feature type="domain" description="NIDO" evidence="1">
    <location>
        <begin position="1553"/>
        <end position="1686"/>
    </location>
</feature>
<comment type="caution">
    <text evidence="2">The sequence shown here is derived from an EMBL/GenBank/DDBJ whole genome shotgun (WGS) entry which is preliminary data.</text>
</comment>
<dbReference type="Proteomes" id="UP000316079">
    <property type="component" value="Unassembled WGS sequence"/>
</dbReference>
<feature type="domain" description="NIDO" evidence="1">
    <location>
        <begin position="1760"/>
        <end position="1891"/>
    </location>
</feature>
<keyword evidence="3" id="KW-1185">Reference proteome</keyword>
<dbReference type="OrthoDB" id="9987373at2759"/>
<feature type="domain" description="NIDO" evidence="1">
    <location>
        <begin position="336"/>
        <end position="469"/>
    </location>
</feature>
<sequence length="2166" mass="236456">MYYGDVAGTVQTWQAGYKTEDGVNNFVIAANRTQELSSRSNVNVTSRWCFPVDGAAILPANFLPFGKGEMITPRLDNGSSEGILLQMPFKFFGRSYNQTFVSNNGLLTFTEAVSDCIPFLHSGRDLIAPLWTHVDIRKGGTVSYRQDTSSDVLAQVTSAVKQNYPNITFAALSAFVATWDSVPYYSGEGAATFQVVLVSSVQRSFILINYGNITHTDQTWLAGYDTADSVNSFTIPVSNASDLSYSSNTNVNGCSSFHVDGSPNLPNNFLTSGDEVVVNPTANNGSSDAISLQQPFKFFGRVYSRIFVNSNGYLTFTEPLSVTNPIVASGRDVIAPLWTHLDSKRGGTISYKEYSSSALLAQVTAAVNRYFPSVPFAATSVFVATWDSVPYYDGGGVVRFQVLLTYNVHRSFILIYYGDVPQTAQPWQAGFDTWNSVNNYTIQATNVQDLSSRSNINVTASWAFCVDGSPNLPDNFLPFGKGEKVTPRLENGSSEAITFQQPFKYFGRSHNETFVSNNGLLTFTGPTSDCNPILHSGKDLIAPLWTHLDNTKGGTISYREETNITVLAQITAVVKANLTSSAASSAFIVTWDSVPYYSGRGVATFQAVLLSNEDHSFMLVNYGNVSGTDQTWLAGYDTEDSVSSFTMPVSNPHDLSSVSNTNVDGRCSFKVDGSSNLPTNFPAPAIGNIVNPTGNNGSSYVIFLKQPFTYFQRTYQKIFLNSNGFITFTEPLSSQNSSLEMKRDIIAPFWTRLDNRVGGTVSYREDTSTVLLAKVTAAVNQYFPNIPFVATSTFVATWDSVPYSSGGGVVTFQIVVAYNIHRSFVLIYYGDLARTGQQWQAGYNTVDSVDRFIIPASSVSELSSRSNVNVTACWAFHVDGSADLPANFLPLGNGERVTPRLDNGSSEAITLEQPFKYFGRPHNQTYVSNNGLLTFTSPISECNPILHSGKDLIAPLWTHLDNTKGGTISYREETNITVLAQITAAVKANLTSSAASSAFVVTWDSVPYYSGRGVATFQAVLLSNKDHSFMLVNYGNVSGTDQTWLAGYDTEDSVSSFTMPVSNPHDLSSVGNTNVDGRCSFKVDGSSNLPTNFPASAIGNIVNPTGNNGSSYVIFLKQPFTYFQRTYQKIFLNSHGFVTFTEPLSSQNSSLEMKRDIIAPFWTRLDNRVGGSVSYREDTSTVLLAKVTAAVNQYFPNIPFVATSTFVATWDSVPYSSGGGVVTFQLVLAYNIHRSFVLMYYGDLARTGQQWQAGYNTVDSVDRFIIPASSVSELSSMPANFLPLGKGERVTPRLDNGSSEAITLEQPFQFFGRPHNQTYVSNNGLLTFTGPTSDCNPILHSGRDLIAPLWTHLDNTKGGTISYREETNITVLAQITATVKANLTSSAASSAFIVTWDSVPYYSGRGVATFQAVLLSNEDHSFMLVNYGNVSGTDQTWLAGYDTEDSVSSFTMPVSNPHDLSSVGNTNVDGRCSFKVDGSSNVPTNFPAPAIGNIVNPMGNNGSSYVIFLKQPFTYFQRTYQKIFLNSNGFITFTEPLSSQNSSLEMKRDIIAPFWTRLDNRVGGTVSYREDTSTVLLAKVTAAVNQYFPNIPFVATSTFVATWDSVPYSSGGGVVTFQLVLAYNIHRSFVLIYYGDLARTGQQWQAGYNTVDSVDRFIIPASSVSELSSRSNVNVIACWAFHVDGSSDLPANFLPLGKGERVTPRLDNGSSEAITLEQPFQFFGRTHNQTYVSNNGLLTFTGPTSDCNPILHSGKDLIAPLWTHLDNTKGGTISYREETNITVLAQITATVKANLTSSAASSAFIVTWDSVPYYSGRGVATFQAVLLSNEDHSFMLVNYGNVSGTDQTWLAGYDTEDSVSSFTMPVSNPHDLSSVGNTNVDGRCSFKVDGSSNVPTNFPAPAIGNIVNPTGNNGSSYVIFLKQPFTYFQRTYQKIFLNSNGFITFTEPLSSQNSSLEMKRDIIAPFWTRLDNRVGGTVSYREDTSTVLLAKVTAAVNQYFPNIPFVATSTFVATWDSVPYSSGGGVVTFQLVLAYNIHRSFVLIYYGDLARTGQQWQAGYNTVDSVDRFIIPASSVSELSSRSNVNVIACWAFHVDGSSDLPANFLPLGKGERVTPRLDNGSSEAITLEHPFQFFGRPHNQTYDKSGRQAPGPSLLLYSTLHLVKG</sequence>
<evidence type="ECO:0000313" key="3">
    <source>
        <dbReference type="Proteomes" id="UP000316079"/>
    </source>
</evidence>
<dbReference type="GO" id="GO:0007160">
    <property type="term" value="P:cell-matrix adhesion"/>
    <property type="evidence" value="ECO:0007669"/>
    <property type="project" value="InterPro"/>
</dbReference>
<protein>
    <recommendedName>
        <fullName evidence="1">NIDO domain-containing protein</fullName>
    </recommendedName>
</protein>
<feature type="domain" description="NIDO" evidence="1">
    <location>
        <begin position="955"/>
        <end position="1086"/>
    </location>
</feature>
<dbReference type="PANTHER" id="PTHR13802:SF59">
    <property type="entry name" value="SUSHI DOMAIN-CONTAINING PROTEIN 2"/>
    <property type="match status" value="1"/>
</dbReference>
<dbReference type="Pfam" id="PF06119">
    <property type="entry name" value="NIDO"/>
    <property type="match status" value="10"/>
</dbReference>
<feature type="domain" description="NIDO" evidence="1">
    <location>
        <begin position="1965"/>
        <end position="2098"/>
    </location>
</feature>
<gene>
    <name evidence="2" type="ORF">DNTS_022841</name>
</gene>
<reference evidence="2 3" key="1">
    <citation type="journal article" date="2019" name="Sci. Data">
        <title>Hybrid genome assembly and annotation of Danionella translucida.</title>
        <authorList>
            <person name="Kadobianskyi M."/>
            <person name="Schulze L."/>
            <person name="Schuelke M."/>
            <person name="Judkewitz B."/>
        </authorList>
    </citation>
    <scope>NUCLEOTIDE SEQUENCE [LARGE SCALE GENOMIC DNA]</scope>
    <source>
        <strain evidence="2 3">Bolton</strain>
    </source>
</reference>
<accession>A0A553QYY1</accession>
<feature type="domain" description="NIDO" evidence="1">
    <location>
        <begin position="1160"/>
        <end position="1317"/>
    </location>
</feature>
<organism evidence="2 3">
    <name type="scientific">Danionella cerebrum</name>
    <dbReference type="NCBI Taxonomy" id="2873325"/>
    <lineage>
        <taxon>Eukaryota</taxon>
        <taxon>Metazoa</taxon>
        <taxon>Chordata</taxon>
        <taxon>Craniata</taxon>
        <taxon>Vertebrata</taxon>
        <taxon>Euteleostomi</taxon>
        <taxon>Actinopterygii</taxon>
        <taxon>Neopterygii</taxon>
        <taxon>Teleostei</taxon>
        <taxon>Ostariophysi</taxon>
        <taxon>Cypriniformes</taxon>
        <taxon>Danionidae</taxon>
        <taxon>Danioninae</taxon>
        <taxon>Danionella</taxon>
    </lineage>
</organism>
<proteinExistence type="predicted"/>
<evidence type="ECO:0000313" key="2">
    <source>
        <dbReference type="EMBL" id="TRY95181.1"/>
    </source>
</evidence>
<dbReference type="PROSITE" id="PS51220">
    <property type="entry name" value="NIDO"/>
    <property type="match status" value="10"/>
</dbReference>
<dbReference type="EMBL" id="SRMA01025403">
    <property type="protein sequence ID" value="TRY95181.1"/>
    <property type="molecule type" value="Genomic_DNA"/>
</dbReference>
<feature type="domain" description="NIDO" evidence="1">
    <location>
        <begin position="1348"/>
        <end position="1479"/>
    </location>
</feature>
<feature type="domain" description="NIDO" evidence="1">
    <location>
        <begin position="748"/>
        <end position="881"/>
    </location>
</feature>
<feature type="domain" description="NIDO" evidence="1">
    <location>
        <begin position="129"/>
        <end position="262"/>
    </location>
</feature>